<dbReference type="InterPro" id="IPR009050">
    <property type="entry name" value="Globin-like_sf"/>
</dbReference>
<keyword evidence="7" id="KW-1185">Reference proteome</keyword>
<evidence type="ECO:0000256" key="3">
    <source>
        <dbReference type="ARBA" id="ARBA00022723"/>
    </source>
</evidence>
<dbReference type="Pfam" id="PF01152">
    <property type="entry name" value="Bac_globin"/>
    <property type="match status" value="1"/>
</dbReference>
<keyword evidence="1" id="KW-0813">Transport</keyword>
<comment type="caution">
    <text evidence="6">The sequence shown here is derived from an EMBL/GenBank/DDBJ whole genome shotgun (WGS) entry which is preliminary data.</text>
</comment>
<keyword evidence="4" id="KW-0408">Iron</keyword>
<evidence type="ECO:0000256" key="4">
    <source>
        <dbReference type="ARBA" id="ARBA00023004"/>
    </source>
</evidence>
<accession>A0ABW5PEI1</accession>
<dbReference type="InterPro" id="IPR044203">
    <property type="entry name" value="GlbO/GLB3-like"/>
</dbReference>
<dbReference type="PANTHER" id="PTHR47366">
    <property type="entry name" value="TWO-ON-TWO HEMOGLOBIN-3"/>
    <property type="match status" value="1"/>
</dbReference>
<proteinExistence type="inferred from homology"/>
<comment type="similarity">
    <text evidence="5">Belongs to the truncated hemoglobin family. Group II subfamily.</text>
</comment>
<dbReference type="SUPFAM" id="SSF46458">
    <property type="entry name" value="Globin-like"/>
    <property type="match status" value="1"/>
</dbReference>
<organism evidence="6 7">
    <name type="scientific">Paenibacillus gansuensis</name>
    <dbReference type="NCBI Taxonomy" id="306542"/>
    <lineage>
        <taxon>Bacteria</taxon>
        <taxon>Bacillati</taxon>
        <taxon>Bacillota</taxon>
        <taxon>Bacilli</taxon>
        <taxon>Bacillales</taxon>
        <taxon>Paenibacillaceae</taxon>
        <taxon>Paenibacillus</taxon>
    </lineage>
</organism>
<dbReference type="Proteomes" id="UP001597541">
    <property type="component" value="Unassembled WGS sequence"/>
</dbReference>
<protein>
    <submittedName>
        <fullName evidence="6">Globin</fullName>
    </submittedName>
</protein>
<evidence type="ECO:0000256" key="2">
    <source>
        <dbReference type="ARBA" id="ARBA00022617"/>
    </source>
</evidence>
<dbReference type="InterPro" id="IPR001486">
    <property type="entry name" value="Hemoglobin_trunc"/>
</dbReference>
<dbReference type="Gene3D" id="1.10.490.10">
    <property type="entry name" value="Globins"/>
    <property type="match status" value="1"/>
</dbReference>
<keyword evidence="2" id="KW-0349">Heme</keyword>
<gene>
    <name evidence="6" type="ORF">ACFSUF_15140</name>
</gene>
<reference evidence="7" key="1">
    <citation type="journal article" date="2019" name="Int. J. Syst. Evol. Microbiol.">
        <title>The Global Catalogue of Microorganisms (GCM) 10K type strain sequencing project: providing services to taxonomists for standard genome sequencing and annotation.</title>
        <authorList>
            <consortium name="The Broad Institute Genomics Platform"/>
            <consortium name="The Broad Institute Genome Sequencing Center for Infectious Disease"/>
            <person name="Wu L."/>
            <person name="Ma J."/>
        </authorList>
    </citation>
    <scope>NUCLEOTIDE SEQUENCE [LARGE SCALE GENOMIC DNA]</scope>
    <source>
        <strain evidence="7">KCTC 3950</strain>
    </source>
</reference>
<evidence type="ECO:0000256" key="1">
    <source>
        <dbReference type="ARBA" id="ARBA00022448"/>
    </source>
</evidence>
<name>A0ABW5PEI1_9BACL</name>
<dbReference type="EMBL" id="JBHUME010000008">
    <property type="protein sequence ID" value="MFD2613766.1"/>
    <property type="molecule type" value="Genomic_DNA"/>
</dbReference>
<dbReference type="RefSeq" id="WP_377603853.1">
    <property type="nucleotide sequence ID" value="NZ_JBHUME010000008.1"/>
</dbReference>
<evidence type="ECO:0000313" key="6">
    <source>
        <dbReference type="EMBL" id="MFD2613766.1"/>
    </source>
</evidence>
<evidence type="ECO:0000313" key="7">
    <source>
        <dbReference type="Proteomes" id="UP001597541"/>
    </source>
</evidence>
<keyword evidence="3" id="KW-0479">Metal-binding</keyword>
<dbReference type="InterPro" id="IPR012292">
    <property type="entry name" value="Globin/Proto"/>
</dbReference>
<evidence type="ECO:0000256" key="5">
    <source>
        <dbReference type="ARBA" id="ARBA00034496"/>
    </source>
</evidence>
<sequence>MANSNQETIYEALGGAGGVRKLVEAFYPIVLENELLSPHFAQSDIEDVIEKQYLFLTQFFGGPFLYSDRYGHPMMRARHMHIPLTPELAEAWLSCMGQALNRTGVPSPLREAVLERLSAPAYHFINTPSKE</sequence>
<dbReference type="PANTHER" id="PTHR47366:SF1">
    <property type="entry name" value="TWO-ON-TWO HEMOGLOBIN-3"/>
    <property type="match status" value="1"/>
</dbReference>